<dbReference type="EMBL" id="LBHC01000001">
    <property type="protein sequence ID" value="KLE33711.1"/>
    <property type="molecule type" value="Genomic_DNA"/>
</dbReference>
<accession>A0A0G9MSM6</accession>
<evidence type="ECO:0000313" key="5">
    <source>
        <dbReference type="Proteomes" id="UP000053070"/>
    </source>
</evidence>
<name>A0A0G9MSM6_9SPHN</name>
<gene>
    <name evidence="4" type="ORF">AAW01_05450</name>
</gene>
<dbReference type="PATRIC" id="fig|502682.8.peg.1115"/>
<proteinExistence type="predicted"/>
<dbReference type="STRING" id="502682.BMF35_a0089"/>
<dbReference type="Proteomes" id="UP000053070">
    <property type="component" value="Unassembled WGS sequence"/>
</dbReference>
<evidence type="ECO:0000256" key="2">
    <source>
        <dbReference type="ARBA" id="ARBA00022643"/>
    </source>
</evidence>
<dbReference type="AlphaFoldDB" id="A0A0G9MSM6"/>
<dbReference type="GO" id="GO:0010181">
    <property type="term" value="F:FMN binding"/>
    <property type="evidence" value="ECO:0007669"/>
    <property type="project" value="InterPro"/>
</dbReference>
<dbReference type="InterPro" id="IPR029039">
    <property type="entry name" value="Flavoprotein-like_sf"/>
</dbReference>
<reference evidence="4 5" key="1">
    <citation type="submission" date="2015-04" db="EMBL/GenBank/DDBJ databases">
        <title>The draft genome sequence of Erythrobacr gangjinensis K7-2.</title>
        <authorList>
            <person name="Zhuang L."/>
            <person name="Liu Y."/>
            <person name="Shao Z."/>
        </authorList>
    </citation>
    <scope>NUCLEOTIDE SEQUENCE [LARGE SCALE GENOMIC DNA]</scope>
    <source>
        <strain evidence="4 5">K7-2</strain>
    </source>
</reference>
<dbReference type="Gene3D" id="3.40.50.360">
    <property type="match status" value="1"/>
</dbReference>
<evidence type="ECO:0000256" key="1">
    <source>
        <dbReference type="ARBA" id="ARBA00022630"/>
    </source>
</evidence>
<keyword evidence="5" id="KW-1185">Reference proteome</keyword>
<dbReference type="SUPFAM" id="SSF52218">
    <property type="entry name" value="Flavoproteins"/>
    <property type="match status" value="1"/>
</dbReference>
<organism evidence="4 5">
    <name type="scientific">Aurantiacibacter gangjinensis</name>
    <dbReference type="NCBI Taxonomy" id="502682"/>
    <lineage>
        <taxon>Bacteria</taxon>
        <taxon>Pseudomonadati</taxon>
        <taxon>Pseudomonadota</taxon>
        <taxon>Alphaproteobacteria</taxon>
        <taxon>Sphingomonadales</taxon>
        <taxon>Erythrobacteraceae</taxon>
        <taxon>Aurantiacibacter</taxon>
    </lineage>
</organism>
<protein>
    <submittedName>
        <fullName evidence="4">Flavodoxin</fullName>
    </submittedName>
</protein>
<dbReference type="InterPro" id="IPR008254">
    <property type="entry name" value="Flavodoxin/NO_synth"/>
</dbReference>
<dbReference type="PROSITE" id="PS50902">
    <property type="entry name" value="FLAVODOXIN_LIKE"/>
    <property type="match status" value="1"/>
</dbReference>
<comment type="caution">
    <text evidence="4">The sequence shown here is derived from an EMBL/GenBank/DDBJ whole genome shotgun (WGS) entry which is preliminary data.</text>
</comment>
<keyword evidence="2" id="KW-0288">FMN</keyword>
<evidence type="ECO:0000313" key="4">
    <source>
        <dbReference type="EMBL" id="KLE33711.1"/>
    </source>
</evidence>
<dbReference type="InterPro" id="IPR005025">
    <property type="entry name" value="FMN_Rdtase-like_dom"/>
</dbReference>
<sequence>MARPWWRARLVGKDEAFVPKTLAIIWYSATGGSRQLAEAARDGALDAGGVDVRFLPALKAEADDVLAADGYIFVCPENLAAIAGGMKLFFDRTYYPLLGRIEGRPYAAMICAGSDGTNAQKQLERIATGWRLKRVADTRIVNVDAQTPEAIMAEKTIGEDALAKAREMGAMLAAGLEVGVF</sequence>
<evidence type="ECO:0000259" key="3">
    <source>
        <dbReference type="PROSITE" id="PS50902"/>
    </source>
</evidence>
<keyword evidence="1" id="KW-0285">Flavoprotein</keyword>
<dbReference type="Pfam" id="PF03358">
    <property type="entry name" value="FMN_red"/>
    <property type="match status" value="1"/>
</dbReference>
<feature type="domain" description="Flavodoxin-like" evidence="3">
    <location>
        <begin position="22"/>
        <end position="181"/>
    </location>
</feature>
<dbReference type="GO" id="GO:0016491">
    <property type="term" value="F:oxidoreductase activity"/>
    <property type="evidence" value="ECO:0007669"/>
    <property type="project" value="InterPro"/>
</dbReference>